<dbReference type="RefSeq" id="WP_306996628.1">
    <property type="nucleotide sequence ID" value="NZ_JAUSUT010000001.1"/>
</dbReference>
<reference evidence="1 2" key="1">
    <citation type="submission" date="2023-07" db="EMBL/GenBank/DDBJ databases">
        <title>Sequencing the genomes of 1000 actinobacteria strains.</title>
        <authorList>
            <person name="Klenk H.-P."/>
        </authorList>
    </citation>
    <scope>NUCLEOTIDE SEQUENCE [LARGE SCALE GENOMIC DNA]</scope>
    <source>
        <strain evidence="1 2">DSM 45805</strain>
    </source>
</reference>
<gene>
    <name evidence="1" type="ORF">FB470_005879</name>
</gene>
<evidence type="ECO:0000313" key="2">
    <source>
        <dbReference type="Proteomes" id="UP001229651"/>
    </source>
</evidence>
<organism evidence="1 2">
    <name type="scientific">Amycolatopsis thermophila</name>
    <dbReference type="NCBI Taxonomy" id="206084"/>
    <lineage>
        <taxon>Bacteria</taxon>
        <taxon>Bacillati</taxon>
        <taxon>Actinomycetota</taxon>
        <taxon>Actinomycetes</taxon>
        <taxon>Pseudonocardiales</taxon>
        <taxon>Pseudonocardiaceae</taxon>
        <taxon>Amycolatopsis</taxon>
    </lineage>
</organism>
<proteinExistence type="predicted"/>
<keyword evidence="2" id="KW-1185">Reference proteome</keyword>
<comment type="caution">
    <text evidence="1">The sequence shown here is derived from an EMBL/GenBank/DDBJ whole genome shotgun (WGS) entry which is preliminary data.</text>
</comment>
<sequence length="69" mass="7157">MGPRADGRPPARDAALARLPGIYARASRLRDSGAGRPLIAERLRVEPQALDALSAIAEAKLAALPGEDG</sequence>
<name>A0ABU0F2T2_9PSEU</name>
<accession>A0ABU0F2T2</accession>
<dbReference type="EMBL" id="JAUSUT010000001">
    <property type="protein sequence ID" value="MDQ0381885.1"/>
    <property type="molecule type" value="Genomic_DNA"/>
</dbReference>
<protein>
    <submittedName>
        <fullName evidence="1">Uncharacterized protein</fullName>
    </submittedName>
</protein>
<evidence type="ECO:0000313" key="1">
    <source>
        <dbReference type="EMBL" id="MDQ0381885.1"/>
    </source>
</evidence>
<dbReference type="Proteomes" id="UP001229651">
    <property type="component" value="Unassembled WGS sequence"/>
</dbReference>